<dbReference type="Proteomes" id="UP000631114">
    <property type="component" value="Unassembled WGS sequence"/>
</dbReference>
<comment type="caution">
    <text evidence="6">The sequence shown here is derived from an EMBL/GenBank/DDBJ whole genome shotgun (WGS) entry which is preliminary data.</text>
</comment>
<feature type="signal peptide" evidence="5">
    <location>
        <begin position="1"/>
        <end position="27"/>
    </location>
</feature>
<accession>A0A835LTC2</accession>
<keyword evidence="2 5" id="KW-0732">Signal</keyword>
<dbReference type="Pfam" id="PF00657">
    <property type="entry name" value="Lipase_GDSL"/>
    <property type="match status" value="1"/>
</dbReference>
<dbReference type="AlphaFoldDB" id="A0A835LTC2"/>
<evidence type="ECO:0000256" key="4">
    <source>
        <dbReference type="ARBA" id="ARBA00023180"/>
    </source>
</evidence>
<organism evidence="6 7">
    <name type="scientific">Coptis chinensis</name>
    <dbReference type="NCBI Taxonomy" id="261450"/>
    <lineage>
        <taxon>Eukaryota</taxon>
        <taxon>Viridiplantae</taxon>
        <taxon>Streptophyta</taxon>
        <taxon>Embryophyta</taxon>
        <taxon>Tracheophyta</taxon>
        <taxon>Spermatophyta</taxon>
        <taxon>Magnoliopsida</taxon>
        <taxon>Ranunculales</taxon>
        <taxon>Ranunculaceae</taxon>
        <taxon>Coptidoideae</taxon>
        <taxon>Coptis</taxon>
    </lineage>
</organism>
<dbReference type="Gene3D" id="3.40.50.1110">
    <property type="entry name" value="SGNH hydrolase"/>
    <property type="match status" value="1"/>
</dbReference>
<dbReference type="InterPro" id="IPR035669">
    <property type="entry name" value="SGNH_plant_lipase-like"/>
</dbReference>
<dbReference type="OrthoDB" id="1600564at2759"/>
<dbReference type="CDD" id="cd01837">
    <property type="entry name" value="SGNH_plant_lipase_like"/>
    <property type="match status" value="1"/>
</dbReference>
<dbReference type="PANTHER" id="PTHR22835">
    <property type="entry name" value="ZINC FINGER FYVE DOMAIN CONTAINING PROTEIN"/>
    <property type="match status" value="1"/>
</dbReference>
<evidence type="ECO:0000313" key="6">
    <source>
        <dbReference type="EMBL" id="KAF9604147.1"/>
    </source>
</evidence>
<gene>
    <name evidence="6" type="ORF">IFM89_002822</name>
</gene>
<dbReference type="SUPFAM" id="SSF52266">
    <property type="entry name" value="SGNH hydrolase"/>
    <property type="match status" value="1"/>
</dbReference>
<evidence type="ECO:0000256" key="2">
    <source>
        <dbReference type="ARBA" id="ARBA00022729"/>
    </source>
</evidence>
<name>A0A835LTC2_9MAGN</name>
<dbReference type="EMBL" id="JADFTS010000005">
    <property type="protein sequence ID" value="KAF9604147.1"/>
    <property type="molecule type" value="Genomic_DNA"/>
</dbReference>
<evidence type="ECO:0008006" key="8">
    <source>
        <dbReference type="Google" id="ProtNLM"/>
    </source>
</evidence>
<evidence type="ECO:0000256" key="1">
    <source>
        <dbReference type="ARBA" id="ARBA00008668"/>
    </source>
</evidence>
<proteinExistence type="inferred from homology"/>
<sequence>MASKTSFSSKITLTTIAILLIFPCSSSTPTVPPNTANSRPPHFSKMYAFGDSYTDTGNTKSNLPYGMTFFHHPSNRLSDGRLVIDFVAETLSLPYLPPYLDQKNHNTTHGVNFAVSGATAIDHDFYVKNNITLAGFTPQSIKNELVWFSNFMEINGCGGRNRKMLSDKCRALTDDALFWVGQIGANDYLYALGSSVSSATVQDLSVKSVTGVLQALLKMGAKYIVVQGLPMTGCLSLTLTIAPTNDRDEFGCVASSNKQSYSHNLLLQSVLQDLRKQYPHAVISYADHWNAYRAIMKNQQGYGFKESFKACCGSNIGPYNFEAFAFCGSPRASQPCPNPSQFMIWDGVHLTESMYKAVADLFLHRGYLNPSFDALLRSKMSVD</sequence>
<dbReference type="InterPro" id="IPR001087">
    <property type="entry name" value="GDSL"/>
</dbReference>
<reference evidence="6 7" key="1">
    <citation type="submission" date="2020-10" db="EMBL/GenBank/DDBJ databases">
        <title>The Coptis chinensis genome and diversification of protoberbering-type alkaloids.</title>
        <authorList>
            <person name="Wang B."/>
            <person name="Shu S."/>
            <person name="Song C."/>
            <person name="Liu Y."/>
        </authorList>
    </citation>
    <scope>NUCLEOTIDE SEQUENCE [LARGE SCALE GENOMIC DNA]</scope>
    <source>
        <strain evidence="6">HL-2020</strain>
        <tissue evidence="6">Leaf</tissue>
    </source>
</reference>
<dbReference type="InterPro" id="IPR036514">
    <property type="entry name" value="SGNH_hydro_sf"/>
</dbReference>
<evidence type="ECO:0000313" key="7">
    <source>
        <dbReference type="Proteomes" id="UP000631114"/>
    </source>
</evidence>
<dbReference type="PANTHER" id="PTHR22835:SF557">
    <property type="entry name" value="LIPASE_HYDROLASE FAMILY PROTEIN, PUTATIVE, EXPRESSED-RELATED"/>
    <property type="match status" value="1"/>
</dbReference>
<evidence type="ECO:0000256" key="3">
    <source>
        <dbReference type="ARBA" id="ARBA00022801"/>
    </source>
</evidence>
<protein>
    <recommendedName>
        <fullName evidence="8">GDSL esterase/lipase</fullName>
    </recommendedName>
</protein>
<keyword evidence="7" id="KW-1185">Reference proteome</keyword>
<keyword evidence="4" id="KW-0325">Glycoprotein</keyword>
<dbReference type="GO" id="GO:0016788">
    <property type="term" value="F:hydrolase activity, acting on ester bonds"/>
    <property type="evidence" value="ECO:0007669"/>
    <property type="project" value="InterPro"/>
</dbReference>
<evidence type="ECO:0000256" key="5">
    <source>
        <dbReference type="SAM" id="SignalP"/>
    </source>
</evidence>
<feature type="chain" id="PRO_5032371475" description="GDSL esterase/lipase" evidence="5">
    <location>
        <begin position="28"/>
        <end position="383"/>
    </location>
</feature>
<comment type="similarity">
    <text evidence="1">Belongs to the 'GDSL' lipolytic enzyme family.</text>
</comment>
<keyword evidence="3" id="KW-0378">Hydrolase</keyword>